<accession>A0ABQ9IJM5</accession>
<evidence type="ECO:0000313" key="2">
    <source>
        <dbReference type="Proteomes" id="UP001159363"/>
    </source>
</evidence>
<reference evidence="1 2" key="1">
    <citation type="submission" date="2023-02" db="EMBL/GenBank/DDBJ databases">
        <title>LHISI_Scaffold_Assembly.</title>
        <authorList>
            <person name="Stuart O.P."/>
            <person name="Cleave R."/>
            <person name="Magrath M.J.L."/>
            <person name="Mikheyev A.S."/>
        </authorList>
    </citation>
    <scope>NUCLEOTIDE SEQUENCE [LARGE SCALE GENOMIC DNA]</scope>
    <source>
        <strain evidence="1">Daus_M_001</strain>
        <tissue evidence="1">Leg muscle</tissue>
    </source>
</reference>
<dbReference type="EMBL" id="JARBHB010000001">
    <property type="protein sequence ID" value="KAJ8896899.1"/>
    <property type="molecule type" value="Genomic_DNA"/>
</dbReference>
<gene>
    <name evidence="1" type="ORF">PR048_002245</name>
</gene>
<organism evidence="1 2">
    <name type="scientific">Dryococelus australis</name>
    <dbReference type="NCBI Taxonomy" id="614101"/>
    <lineage>
        <taxon>Eukaryota</taxon>
        <taxon>Metazoa</taxon>
        <taxon>Ecdysozoa</taxon>
        <taxon>Arthropoda</taxon>
        <taxon>Hexapoda</taxon>
        <taxon>Insecta</taxon>
        <taxon>Pterygota</taxon>
        <taxon>Neoptera</taxon>
        <taxon>Polyneoptera</taxon>
        <taxon>Phasmatodea</taxon>
        <taxon>Verophasmatodea</taxon>
        <taxon>Anareolatae</taxon>
        <taxon>Phasmatidae</taxon>
        <taxon>Eurycanthinae</taxon>
        <taxon>Dryococelus</taxon>
    </lineage>
</organism>
<sequence length="74" mass="8131">MRQPCKTKVIQAASRALHTNISSSSESDNVTTRAAITVQGRRLITLRYLATGDLYTSVQYLFSVSKQSISTIVP</sequence>
<comment type="caution">
    <text evidence="1">The sequence shown here is derived from an EMBL/GenBank/DDBJ whole genome shotgun (WGS) entry which is preliminary data.</text>
</comment>
<evidence type="ECO:0000313" key="1">
    <source>
        <dbReference type="EMBL" id="KAJ8896899.1"/>
    </source>
</evidence>
<name>A0ABQ9IJM5_9NEOP</name>
<proteinExistence type="predicted"/>
<protein>
    <submittedName>
        <fullName evidence="1">Uncharacterized protein</fullName>
    </submittedName>
</protein>
<keyword evidence="2" id="KW-1185">Reference proteome</keyword>
<dbReference type="Proteomes" id="UP001159363">
    <property type="component" value="Chromosome 1"/>
</dbReference>